<accession>A0ABQ1I6W2</accession>
<gene>
    <name evidence="2" type="ORF">GCM10007414_35710</name>
</gene>
<protein>
    <recommendedName>
        <fullName evidence="4">Thioredoxin domain-containing protein</fullName>
    </recommendedName>
</protein>
<dbReference type="EMBL" id="BMDY01000029">
    <property type="protein sequence ID" value="GGB19172.1"/>
    <property type="molecule type" value="Genomic_DNA"/>
</dbReference>
<feature type="chain" id="PRO_5045790832" description="Thioredoxin domain-containing protein" evidence="1">
    <location>
        <begin position="21"/>
        <end position="180"/>
    </location>
</feature>
<sequence>MLLRLLVAGLLLLNIGAATAFENTDTTTFKANSREVAHFQDQYGEMNKNVPCPCIFDQGRYFYQQEINAFGYVWSCREYNAEGLCLDIIRRLPEPYKILAFVANWQEDSEIFSDLIQVYNAEHQQQIELVNVDEQPALIEQYHLTEMPVLLLLKNQTETGRLTGLHSRSQFSQWLEQKQK</sequence>
<proteinExistence type="predicted"/>
<dbReference type="CDD" id="cd02947">
    <property type="entry name" value="TRX_family"/>
    <property type="match status" value="1"/>
</dbReference>
<evidence type="ECO:0008006" key="4">
    <source>
        <dbReference type="Google" id="ProtNLM"/>
    </source>
</evidence>
<evidence type="ECO:0000256" key="1">
    <source>
        <dbReference type="SAM" id="SignalP"/>
    </source>
</evidence>
<comment type="caution">
    <text evidence="2">The sequence shown here is derived from an EMBL/GenBank/DDBJ whole genome shotgun (WGS) entry which is preliminary data.</text>
</comment>
<organism evidence="2 3">
    <name type="scientific">Agarivorans gilvus</name>
    <dbReference type="NCBI Taxonomy" id="680279"/>
    <lineage>
        <taxon>Bacteria</taxon>
        <taxon>Pseudomonadati</taxon>
        <taxon>Pseudomonadota</taxon>
        <taxon>Gammaproteobacteria</taxon>
        <taxon>Alteromonadales</taxon>
        <taxon>Alteromonadaceae</taxon>
        <taxon>Agarivorans</taxon>
    </lineage>
</organism>
<dbReference type="RefSeq" id="WP_055733084.1">
    <property type="nucleotide sequence ID" value="NZ_BMDY01000029.1"/>
</dbReference>
<keyword evidence="1" id="KW-0732">Signal</keyword>
<evidence type="ECO:0000313" key="2">
    <source>
        <dbReference type="EMBL" id="GGB19172.1"/>
    </source>
</evidence>
<name>A0ABQ1I6W2_9ALTE</name>
<reference evidence="3" key="1">
    <citation type="journal article" date="2019" name="Int. J. Syst. Evol. Microbiol.">
        <title>The Global Catalogue of Microorganisms (GCM) 10K type strain sequencing project: providing services to taxonomists for standard genome sequencing and annotation.</title>
        <authorList>
            <consortium name="The Broad Institute Genomics Platform"/>
            <consortium name="The Broad Institute Genome Sequencing Center for Infectious Disease"/>
            <person name="Wu L."/>
            <person name="Ma J."/>
        </authorList>
    </citation>
    <scope>NUCLEOTIDE SEQUENCE [LARGE SCALE GENOMIC DNA]</scope>
    <source>
        <strain evidence="3">CGMCC 1.10131</strain>
    </source>
</reference>
<evidence type="ECO:0000313" key="3">
    <source>
        <dbReference type="Proteomes" id="UP000651977"/>
    </source>
</evidence>
<keyword evidence="3" id="KW-1185">Reference proteome</keyword>
<dbReference type="Proteomes" id="UP000651977">
    <property type="component" value="Unassembled WGS sequence"/>
</dbReference>
<dbReference type="InterPro" id="IPR036249">
    <property type="entry name" value="Thioredoxin-like_sf"/>
</dbReference>
<feature type="signal peptide" evidence="1">
    <location>
        <begin position="1"/>
        <end position="20"/>
    </location>
</feature>
<dbReference type="SUPFAM" id="SSF52833">
    <property type="entry name" value="Thioredoxin-like"/>
    <property type="match status" value="1"/>
</dbReference>
<dbReference type="Gene3D" id="3.40.30.10">
    <property type="entry name" value="Glutaredoxin"/>
    <property type="match status" value="1"/>
</dbReference>